<dbReference type="AlphaFoldDB" id="A0A6I2U7H0"/>
<dbReference type="SMART" id="SM00530">
    <property type="entry name" value="HTH_XRE"/>
    <property type="match status" value="1"/>
</dbReference>
<dbReference type="GeneID" id="96777369"/>
<dbReference type="CDD" id="cd00093">
    <property type="entry name" value="HTH_XRE"/>
    <property type="match status" value="1"/>
</dbReference>
<dbReference type="Proteomes" id="UP000433181">
    <property type="component" value="Unassembled WGS sequence"/>
</dbReference>
<proteinExistence type="predicted"/>
<dbReference type="EMBL" id="VUNR01000001">
    <property type="protein sequence ID" value="MSU07463.1"/>
    <property type="molecule type" value="Genomic_DNA"/>
</dbReference>
<keyword evidence="3" id="KW-1185">Reference proteome</keyword>
<dbReference type="InterPro" id="IPR001387">
    <property type="entry name" value="Cro/C1-type_HTH"/>
</dbReference>
<dbReference type="RefSeq" id="WP_154405023.1">
    <property type="nucleotide sequence ID" value="NZ_VUNR01000001.1"/>
</dbReference>
<organism evidence="2 3">
    <name type="scientific">Anaerovibrio slackiae</name>
    <dbReference type="NCBI Taxonomy" id="2652309"/>
    <lineage>
        <taxon>Bacteria</taxon>
        <taxon>Bacillati</taxon>
        <taxon>Bacillota</taxon>
        <taxon>Negativicutes</taxon>
        <taxon>Selenomonadales</taxon>
        <taxon>Selenomonadaceae</taxon>
        <taxon>Anaerovibrio</taxon>
    </lineage>
</organism>
<reference evidence="2 3" key="1">
    <citation type="submission" date="2019-08" db="EMBL/GenBank/DDBJ databases">
        <title>In-depth cultivation of the pig gut microbiome towards novel bacterial diversity and tailored functional studies.</title>
        <authorList>
            <person name="Wylensek D."/>
            <person name="Hitch T.C.A."/>
            <person name="Clavel T."/>
        </authorList>
    </citation>
    <scope>NUCLEOTIDE SEQUENCE [LARGE SCALE GENOMIC DNA]</scope>
    <source>
        <strain evidence="2 3">WCA-693-APC-5D-A</strain>
    </source>
</reference>
<dbReference type="SUPFAM" id="SSF47413">
    <property type="entry name" value="lambda repressor-like DNA-binding domains"/>
    <property type="match status" value="1"/>
</dbReference>
<dbReference type="Gene3D" id="1.10.260.40">
    <property type="entry name" value="lambda repressor-like DNA-binding domains"/>
    <property type="match status" value="1"/>
</dbReference>
<accession>A0A6I2U7H0</accession>
<protein>
    <submittedName>
        <fullName evidence="2">Helix-turn-helix transcriptional regulator</fullName>
    </submittedName>
</protein>
<feature type="domain" description="HTH cro/C1-type" evidence="1">
    <location>
        <begin position="12"/>
        <end position="66"/>
    </location>
</feature>
<evidence type="ECO:0000259" key="1">
    <source>
        <dbReference type="PROSITE" id="PS50943"/>
    </source>
</evidence>
<dbReference type="Pfam" id="PF01381">
    <property type="entry name" value="HTH_3"/>
    <property type="match status" value="1"/>
</dbReference>
<dbReference type="InterPro" id="IPR010982">
    <property type="entry name" value="Lambda_DNA-bd_dom_sf"/>
</dbReference>
<sequence>MENNHSTIGQRIYDLRIENDVQQGELSKAIGLHQSVLNRIEKGTRPARDTEIISISRYFNVCTDYLLGITQHKNHQPIDTAGDNHDDGNIHDDAIEDTQQDQHPEASPPASKYRTANVTHLSSHWALDKTETDLINKFRTLDERGKLAVMDTATREYGYAFSERAIVSS</sequence>
<name>A0A6I2U7H0_9FIRM</name>
<evidence type="ECO:0000313" key="2">
    <source>
        <dbReference type="EMBL" id="MSU07463.1"/>
    </source>
</evidence>
<evidence type="ECO:0000313" key="3">
    <source>
        <dbReference type="Proteomes" id="UP000433181"/>
    </source>
</evidence>
<comment type="caution">
    <text evidence="2">The sequence shown here is derived from an EMBL/GenBank/DDBJ whole genome shotgun (WGS) entry which is preliminary data.</text>
</comment>
<gene>
    <name evidence="2" type="ORF">FYJ84_00395</name>
</gene>
<dbReference type="GO" id="GO:0003677">
    <property type="term" value="F:DNA binding"/>
    <property type="evidence" value="ECO:0007669"/>
    <property type="project" value="InterPro"/>
</dbReference>
<dbReference type="PROSITE" id="PS50943">
    <property type="entry name" value="HTH_CROC1"/>
    <property type="match status" value="1"/>
</dbReference>